<sequence length="11" mass="1384">MTETREELYVL</sequence>
<organism evidence="1">
    <name type="scientific">Anguilla anguilla</name>
    <name type="common">European freshwater eel</name>
    <name type="synonym">Muraena anguilla</name>
    <dbReference type="NCBI Taxonomy" id="7936"/>
    <lineage>
        <taxon>Eukaryota</taxon>
        <taxon>Metazoa</taxon>
        <taxon>Chordata</taxon>
        <taxon>Craniata</taxon>
        <taxon>Vertebrata</taxon>
        <taxon>Euteleostomi</taxon>
        <taxon>Actinopterygii</taxon>
        <taxon>Neopterygii</taxon>
        <taxon>Teleostei</taxon>
        <taxon>Anguilliformes</taxon>
        <taxon>Anguillidae</taxon>
        <taxon>Anguilla</taxon>
    </lineage>
</organism>
<accession>A0A0E9U2X5</accession>
<reference evidence="1" key="1">
    <citation type="submission" date="2014-11" db="EMBL/GenBank/DDBJ databases">
        <authorList>
            <person name="Amaro Gonzalez C."/>
        </authorList>
    </citation>
    <scope>NUCLEOTIDE SEQUENCE</scope>
</reference>
<name>A0A0E9U2X5_ANGAN</name>
<protein>
    <submittedName>
        <fullName evidence="1">Uncharacterized protein</fullName>
    </submittedName>
</protein>
<evidence type="ECO:0000313" key="1">
    <source>
        <dbReference type="EMBL" id="JAH59293.1"/>
    </source>
</evidence>
<dbReference type="EMBL" id="GBXM01049284">
    <property type="protein sequence ID" value="JAH59293.1"/>
    <property type="molecule type" value="Transcribed_RNA"/>
</dbReference>
<reference evidence="1" key="2">
    <citation type="journal article" date="2015" name="Fish Shellfish Immunol.">
        <title>Early steps in the European eel (Anguilla anguilla)-Vibrio vulnificus interaction in the gills: Role of the RtxA13 toxin.</title>
        <authorList>
            <person name="Callol A."/>
            <person name="Pajuelo D."/>
            <person name="Ebbesson L."/>
            <person name="Teles M."/>
            <person name="MacKenzie S."/>
            <person name="Amaro C."/>
        </authorList>
    </citation>
    <scope>NUCLEOTIDE SEQUENCE</scope>
</reference>
<proteinExistence type="predicted"/>